<evidence type="ECO:0000313" key="2">
    <source>
        <dbReference type="EMBL" id="CAA9484490.1"/>
    </source>
</evidence>
<organism evidence="2">
    <name type="scientific">uncultured Solirubrobacteraceae bacterium</name>
    <dbReference type="NCBI Taxonomy" id="1162706"/>
    <lineage>
        <taxon>Bacteria</taxon>
        <taxon>Bacillati</taxon>
        <taxon>Actinomycetota</taxon>
        <taxon>Thermoleophilia</taxon>
        <taxon>Solirubrobacterales</taxon>
        <taxon>Solirubrobacteraceae</taxon>
        <taxon>environmental samples</taxon>
    </lineage>
</organism>
<feature type="compositionally biased region" description="Basic residues" evidence="1">
    <location>
        <begin position="16"/>
        <end position="28"/>
    </location>
</feature>
<sequence>MGALIVAPLLVVGAARSHRPSSARHRVARAAGGPGERAPGSVEDPPRHDRPRPAPAGGPAHGRAGRRAPPVDRAEAAPLNPATSPDVAGATARSG</sequence>
<name>A0A6J4RXP0_9ACTN</name>
<dbReference type="EMBL" id="CADCVT010000094">
    <property type="protein sequence ID" value="CAA9484490.1"/>
    <property type="molecule type" value="Genomic_DNA"/>
</dbReference>
<accession>A0A6J4RXP0</accession>
<reference evidence="2" key="1">
    <citation type="submission" date="2020-02" db="EMBL/GenBank/DDBJ databases">
        <authorList>
            <person name="Meier V. D."/>
        </authorList>
    </citation>
    <scope>NUCLEOTIDE SEQUENCE</scope>
    <source>
        <strain evidence="2">AVDCRST_MAG85</strain>
    </source>
</reference>
<gene>
    <name evidence="2" type="ORF">AVDCRST_MAG85-866</name>
</gene>
<dbReference type="AlphaFoldDB" id="A0A6J4RXP0"/>
<evidence type="ECO:0000256" key="1">
    <source>
        <dbReference type="SAM" id="MobiDB-lite"/>
    </source>
</evidence>
<proteinExistence type="predicted"/>
<protein>
    <submittedName>
        <fullName evidence="2">Uncharacterized protein</fullName>
    </submittedName>
</protein>
<feature type="region of interest" description="Disordered" evidence="1">
    <location>
        <begin position="15"/>
        <end position="95"/>
    </location>
</feature>